<sequence length="61" mass="7202">MRKNFLKVEIPTISEFVRKIVICSSSHILRIDLQNSDSNSFRKNESWISYDPARVTYYAYA</sequence>
<gene>
    <name evidence="1" type="ORF">LEP1GSC108_3731</name>
</gene>
<dbReference type="Proteomes" id="UP000012118">
    <property type="component" value="Unassembled WGS sequence"/>
</dbReference>
<comment type="caution">
    <text evidence="1">The sequence shown here is derived from an EMBL/GenBank/DDBJ whole genome shotgun (WGS) entry which is preliminary data.</text>
</comment>
<evidence type="ECO:0000313" key="2">
    <source>
        <dbReference type="Proteomes" id="UP000012118"/>
    </source>
</evidence>
<name>M6Q153_9LEPT</name>
<proteinExistence type="predicted"/>
<organism evidence="1 2">
    <name type="scientific">Leptospira weilii str. UI 13098</name>
    <dbReference type="NCBI Taxonomy" id="1088542"/>
    <lineage>
        <taxon>Bacteria</taxon>
        <taxon>Pseudomonadati</taxon>
        <taxon>Spirochaetota</taxon>
        <taxon>Spirochaetia</taxon>
        <taxon>Leptospirales</taxon>
        <taxon>Leptospiraceae</taxon>
        <taxon>Leptospira</taxon>
    </lineage>
</organism>
<reference evidence="1 2" key="1">
    <citation type="submission" date="2013-01" db="EMBL/GenBank/DDBJ databases">
        <authorList>
            <person name="Harkins D.M."/>
            <person name="Durkin A.S."/>
            <person name="Brinkac L.M."/>
            <person name="Haft D.H."/>
            <person name="Selengut J.D."/>
            <person name="Sanka R."/>
            <person name="DePew J."/>
            <person name="Purushe J."/>
            <person name="Chanthongthip A."/>
            <person name="Lattana O."/>
            <person name="Phetsouvanh R."/>
            <person name="Newton P.N."/>
            <person name="Vinetz J.M."/>
            <person name="Sutton G.G."/>
            <person name="Nierman W.C."/>
            <person name="Fouts D.E."/>
        </authorList>
    </citation>
    <scope>NUCLEOTIDE SEQUENCE [LARGE SCALE GENOMIC DNA]</scope>
    <source>
        <strain evidence="1 2">UI 13098</strain>
    </source>
</reference>
<protein>
    <submittedName>
        <fullName evidence="1">Uncharacterized protein</fullName>
    </submittedName>
</protein>
<dbReference type="EMBL" id="AHNU02000065">
    <property type="protein sequence ID" value="EMN88994.1"/>
    <property type="molecule type" value="Genomic_DNA"/>
</dbReference>
<accession>M6Q153</accession>
<evidence type="ECO:0000313" key="1">
    <source>
        <dbReference type="EMBL" id="EMN88994.1"/>
    </source>
</evidence>
<keyword evidence="2" id="KW-1185">Reference proteome</keyword>
<dbReference type="AlphaFoldDB" id="M6Q153"/>